<dbReference type="NCBIfam" id="NF045515">
    <property type="entry name" value="Glp_gephyrin"/>
    <property type="match status" value="1"/>
</dbReference>
<keyword evidence="6" id="KW-0500">Molybdenum</keyword>
<dbReference type="SMART" id="SM00852">
    <property type="entry name" value="MoCF_biosynth"/>
    <property type="match status" value="1"/>
</dbReference>
<dbReference type="Pfam" id="PF00994">
    <property type="entry name" value="MoCF_biosynth"/>
    <property type="match status" value="1"/>
</dbReference>
<dbReference type="Pfam" id="PF03454">
    <property type="entry name" value="MoeA_C"/>
    <property type="match status" value="1"/>
</dbReference>
<sequence>MLPVAEARQRIVAALAPVTAEFLPLASAHDRVLAEAVAARRTQPPFAVSAMDGWAVRAADIARLPARLTQVGEVAAGAAHAGTLAAGEAVRIFTGAPLPDGADTVVLQEDCEAGDSIVEVRDGGPQGRWVRPAGLDFAEGEALLPAGRRLSARDIALAAAMNQAWLPVRRRPRIAVLATGDELVRPGETPGPNQIVASNSYGIMAWAARFGATPVDLGIAPDDVHALAGCAAGAAGCDLLVTLGGASVGEHDLVQRVLAADGRDLDFWRIAMRPGKPLMFGTARVGPAPGSPVPLLGLPGNPVSAMVCAMLFLRPALERLLGLPDREGPLETARLGADLPANDRREDFLRARLETAADGERVATPFGKQDSSMLRLLAESECLVRRPPHAPAAATGSQVEIVRFDYGF</sequence>
<dbReference type="Gene3D" id="2.170.190.11">
    <property type="entry name" value="Molybdopterin biosynthesis moea protein, domain 3"/>
    <property type="match status" value="1"/>
</dbReference>
<proteinExistence type="inferred from homology"/>
<feature type="domain" description="MoaB/Mog" evidence="7">
    <location>
        <begin position="175"/>
        <end position="319"/>
    </location>
</feature>
<comment type="cofactor">
    <cofactor evidence="6">
        <name>Mg(2+)</name>
        <dbReference type="ChEBI" id="CHEBI:18420"/>
    </cofactor>
</comment>
<dbReference type="PROSITE" id="PS01079">
    <property type="entry name" value="MOCF_BIOSYNTHESIS_2"/>
    <property type="match status" value="1"/>
</dbReference>
<keyword evidence="6" id="KW-0460">Magnesium</keyword>
<comment type="pathway">
    <text evidence="2 6">Cofactor biosynthesis; molybdopterin biosynthesis.</text>
</comment>
<dbReference type="SUPFAM" id="SSF53218">
    <property type="entry name" value="Molybdenum cofactor biosynthesis proteins"/>
    <property type="match status" value="1"/>
</dbReference>
<protein>
    <recommendedName>
        <fullName evidence="6">Molybdopterin molybdenumtransferase</fullName>
        <ecNumber evidence="6">2.10.1.1</ecNumber>
    </recommendedName>
</protein>
<evidence type="ECO:0000259" key="7">
    <source>
        <dbReference type="SMART" id="SM00852"/>
    </source>
</evidence>
<dbReference type="EC" id="2.10.1.1" evidence="6"/>
<evidence type="ECO:0000256" key="5">
    <source>
        <dbReference type="ARBA" id="ARBA00047317"/>
    </source>
</evidence>
<evidence type="ECO:0000256" key="3">
    <source>
        <dbReference type="ARBA" id="ARBA00010763"/>
    </source>
</evidence>
<dbReference type="PANTHER" id="PTHR10192">
    <property type="entry name" value="MOLYBDOPTERIN BIOSYNTHESIS PROTEIN"/>
    <property type="match status" value="1"/>
</dbReference>
<dbReference type="InterPro" id="IPR036425">
    <property type="entry name" value="MoaB/Mog-like_dom_sf"/>
</dbReference>
<evidence type="ECO:0000313" key="8">
    <source>
        <dbReference type="EMBL" id="MFC3225900.1"/>
    </source>
</evidence>
<dbReference type="InterPro" id="IPR038987">
    <property type="entry name" value="MoeA-like"/>
</dbReference>
<evidence type="ECO:0000256" key="4">
    <source>
        <dbReference type="ARBA" id="ARBA00023150"/>
    </source>
</evidence>
<dbReference type="InterPro" id="IPR008284">
    <property type="entry name" value="MoCF_biosynth_CS"/>
</dbReference>
<dbReference type="SUPFAM" id="SSF63867">
    <property type="entry name" value="MoeA C-terminal domain-like"/>
    <property type="match status" value="1"/>
</dbReference>
<dbReference type="InterPro" id="IPR036688">
    <property type="entry name" value="MoeA_C_domain_IV_sf"/>
</dbReference>
<dbReference type="CDD" id="cd00887">
    <property type="entry name" value="MoeA"/>
    <property type="match status" value="1"/>
</dbReference>
<comment type="similarity">
    <text evidence="3 6">Belongs to the MoeA family.</text>
</comment>
<keyword evidence="4 6" id="KW-0501">Molybdenum cofactor biosynthesis</keyword>
<dbReference type="PANTHER" id="PTHR10192:SF5">
    <property type="entry name" value="GEPHYRIN"/>
    <property type="match status" value="1"/>
</dbReference>
<gene>
    <name evidence="8" type="primary">glp</name>
    <name evidence="8" type="ORF">ACFOGJ_01570</name>
</gene>
<dbReference type="InterPro" id="IPR005111">
    <property type="entry name" value="MoeA_C_domain_IV"/>
</dbReference>
<dbReference type="Gene3D" id="3.90.105.10">
    <property type="entry name" value="Molybdopterin biosynthesis moea protein, domain 2"/>
    <property type="match status" value="1"/>
</dbReference>
<evidence type="ECO:0000256" key="6">
    <source>
        <dbReference type="RuleBase" id="RU365090"/>
    </source>
</evidence>
<comment type="caution">
    <text evidence="8">The sequence shown here is derived from an EMBL/GenBank/DDBJ whole genome shotgun (WGS) entry which is preliminary data.</text>
</comment>
<evidence type="ECO:0000313" key="9">
    <source>
        <dbReference type="Proteomes" id="UP001595528"/>
    </source>
</evidence>
<evidence type="ECO:0000256" key="1">
    <source>
        <dbReference type="ARBA" id="ARBA00002901"/>
    </source>
</evidence>
<comment type="function">
    <text evidence="1 6">Catalyzes the insertion of molybdate into adenylated molybdopterin with the concomitant release of AMP.</text>
</comment>
<dbReference type="InterPro" id="IPR005110">
    <property type="entry name" value="MoeA_linker/N"/>
</dbReference>
<reference evidence="9" key="1">
    <citation type="journal article" date="2019" name="Int. J. Syst. Evol. Microbiol.">
        <title>The Global Catalogue of Microorganisms (GCM) 10K type strain sequencing project: providing services to taxonomists for standard genome sequencing and annotation.</title>
        <authorList>
            <consortium name="The Broad Institute Genomics Platform"/>
            <consortium name="The Broad Institute Genome Sequencing Center for Infectious Disease"/>
            <person name="Wu L."/>
            <person name="Ma J."/>
        </authorList>
    </citation>
    <scope>NUCLEOTIDE SEQUENCE [LARGE SCALE GENOMIC DNA]</scope>
    <source>
        <strain evidence="9">KCTC 42964</strain>
    </source>
</reference>
<dbReference type="InterPro" id="IPR036135">
    <property type="entry name" value="MoeA_linker/N_sf"/>
</dbReference>
<dbReference type="SUPFAM" id="SSF63882">
    <property type="entry name" value="MoeA N-terminal region -like"/>
    <property type="match status" value="1"/>
</dbReference>
<evidence type="ECO:0000256" key="2">
    <source>
        <dbReference type="ARBA" id="ARBA00005046"/>
    </source>
</evidence>
<dbReference type="InterPro" id="IPR001453">
    <property type="entry name" value="MoaB/Mog_dom"/>
</dbReference>
<dbReference type="RefSeq" id="WP_379897797.1">
    <property type="nucleotide sequence ID" value="NZ_JBHRTR010000005.1"/>
</dbReference>
<name>A0ABV7KUV4_9PROT</name>
<dbReference type="EMBL" id="JBHRTR010000005">
    <property type="protein sequence ID" value="MFC3225900.1"/>
    <property type="molecule type" value="Genomic_DNA"/>
</dbReference>
<dbReference type="Gene3D" id="2.40.340.10">
    <property type="entry name" value="MoeA, C-terminal, domain IV"/>
    <property type="match status" value="1"/>
</dbReference>
<keyword evidence="6" id="KW-0479">Metal-binding</keyword>
<keyword evidence="6" id="KW-0808">Transferase</keyword>
<comment type="catalytic activity">
    <reaction evidence="5">
        <text>adenylyl-molybdopterin + molybdate = Mo-molybdopterin + AMP + H(+)</text>
        <dbReference type="Rhea" id="RHEA:35047"/>
        <dbReference type="ChEBI" id="CHEBI:15378"/>
        <dbReference type="ChEBI" id="CHEBI:36264"/>
        <dbReference type="ChEBI" id="CHEBI:62727"/>
        <dbReference type="ChEBI" id="CHEBI:71302"/>
        <dbReference type="ChEBI" id="CHEBI:456215"/>
        <dbReference type="EC" id="2.10.1.1"/>
    </reaction>
</comment>
<keyword evidence="9" id="KW-1185">Reference proteome</keyword>
<dbReference type="Gene3D" id="3.40.980.10">
    <property type="entry name" value="MoaB/Mog-like domain"/>
    <property type="match status" value="1"/>
</dbReference>
<dbReference type="Proteomes" id="UP001595528">
    <property type="component" value="Unassembled WGS sequence"/>
</dbReference>
<dbReference type="Pfam" id="PF03453">
    <property type="entry name" value="MoeA_N"/>
    <property type="match status" value="1"/>
</dbReference>
<organism evidence="8 9">
    <name type="scientific">Marinibaculum pumilum</name>
    <dbReference type="NCBI Taxonomy" id="1766165"/>
    <lineage>
        <taxon>Bacteria</taxon>
        <taxon>Pseudomonadati</taxon>
        <taxon>Pseudomonadota</taxon>
        <taxon>Alphaproteobacteria</taxon>
        <taxon>Rhodospirillales</taxon>
        <taxon>Rhodospirillaceae</taxon>
        <taxon>Marinibaculum</taxon>
    </lineage>
</organism>
<accession>A0ABV7KUV4</accession>